<dbReference type="Pfam" id="PF22285">
    <property type="entry name" value="DUF6962"/>
    <property type="match status" value="1"/>
</dbReference>
<dbReference type="KEGG" id="theu:HPC62_14580"/>
<gene>
    <name evidence="2" type="ORF">HPC62_14580</name>
</gene>
<feature type="transmembrane region" description="Helical" evidence="1">
    <location>
        <begin position="24"/>
        <end position="44"/>
    </location>
</feature>
<evidence type="ECO:0000313" key="2">
    <source>
        <dbReference type="EMBL" id="QKD83259.1"/>
    </source>
</evidence>
<name>A0A6M8B7D3_9CYAN</name>
<evidence type="ECO:0000313" key="3">
    <source>
        <dbReference type="Proteomes" id="UP000505210"/>
    </source>
</evidence>
<dbReference type="RefSeq" id="WP_172356814.1">
    <property type="nucleotide sequence ID" value="NZ_CP053661.1"/>
</dbReference>
<keyword evidence="1" id="KW-1133">Transmembrane helix</keyword>
<accession>A0A6M8B7D3</accession>
<dbReference type="InterPro" id="IPR054235">
    <property type="entry name" value="DUF6962"/>
</dbReference>
<proteinExistence type="predicted"/>
<dbReference type="Proteomes" id="UP000505210">
    <property type="component" value="Chromosome"/>
</dbReference>
<feature type="transmembrane region" description="Helical" evidence="1">
    <location>
        <begin position="148"/>
        <end position="174"/>
    </location>
</feature>
<sequence length="239" mass="24884">MPWPAQPAEPTARRPRAMTLSEPITTLTDYAIALECLIFAVCLLKQAAPPKPAKGWILAFVSTALAAALGGTLHGWSAALSPGWALGLWRAMLLALGVASYGLVAGVSADWGPGGKLGKVRQLALGKLTVYGLWAWQAESFWGAIADYLLSMLLVAGLVVGLILGLVGSGAVLVGPAQRVAAGWLLGGVGLSFAAAGVQVVQLALRPWLMPNDLYHLVQMVALYAFFRAAQPPPSHAVG</sequence>
<keyword evidence="1" id="KW-0472">Membrane</keyword>
<keyword evidence="1" id="KW-0812">Transmembrane</keyword>
<keyword evidence="3" id="KW-1185">Reference proteome</keyword>
<dbReference type="AlphaFoldDB" id="A0A6M8B7D3"/>
<feature type="transmembrane region" description="Helical" evidence="1">
    <location>
        <begin position="181"/>
        <end position="202"/>
    </location>
</feature>
<dbReference type="EMBL" id="CP053661">
    <property type="protein sequence ID" value="QKD83259.1"/>
    <property type="molecule type" value="Genomic_DNA"/>
</dbReference>
<evidence type="ECO:0000256" key="1">
    <source>
        <dbReference type="SAM" id="Phobius"/>
    </source>
</evidence>
<protein>
    <submittedName>
        <fullName evidence="2">Uncharacterized protein</fullName>
    </submittedName>
</protein>
<feature type="transmembrane region" description="Helical" evidence="1">
    <location>
        <begin position="56"/>
        <end position="76"/>
    </location>
</feature>
<reference evidence="2 3" key="1">
    <citation type="submission" date="2020-05" db="EMBL/GenBank/DDBJ databases">
        <title>Complete genome sequence of of a novel Thermoleptolyngbya strain isolated from hot springs of Ganzi, Sichuan China.</title>
        <authorList>
            <person name="Tang J."/>
            <person name="Daroch M."/>
            <person name="Li L."/>
            <person name="Waleron K."/>
            <person name="Waleron M."/>
            <person name="Waleron M."/>
        </authorList>
    </citation>
    <scope>NUCLEOTIDE SEQUENCE [LARGE SCALE GENOMIC DNA]</scope>
    <source>
        <strain evidence="2 3">PKUAC-SCTA183</strain>
    </source>
</reference>
<organism evidence="2 3">
    <name type="scientific">Thermoleptolyngbya sichuanensis A183</name>
    <dbReference type="NCBI Taxonomy" id="2737172"/>
    <lineage>
        <taxon>Bacteria</taxon>
        <taxon>Bacillati</taxon>
        <taxon>Cyanobacteriota</taxon>
        <taxon>Cyanophyceae</taxon>
        <taxon>Oculatellales</taxon>
        <taxon>Oculatellaceae</taxon>
        <taxon>Thermoleptolyngbya</taxon>
        <taxon>Thermoleptolyngbya sichuanensis</taxon>
    </lineage>
</organism>
<feature type="transmembrane region" description="Helical" evidence="1">
    <location>
        <begin position="88"/>
        <end position="108"/>
    </location>
</feature>